<dbReference type="PIRSF" id="PIRSF000097">
    <property type="entry name" value="AKR"/>
    <property type="match status" value="1"/>
</dbReference>
<evidence type="ECO:0000313" key="8">
    <source>
        <dbReference type="EMBL" id="KAK7109932.1"/>
    </source>
</evidence>
<dbReference type="PROSITE" id="PS00062">
    <property type="entry name" value="ALDOKETO_REDUCTASE_2"/>
    <property type="match status" value="1"/>
</dbReference>
<keyword evidence="9" id="KW-1185">Reference proteome</keyword>
<dbReference type="InterPro" id="IPR020471">
    <property type="entry name" value="AKR"/>
</dbReference>
<evidence type="ECO:0000256" key="2">
    <source>
        <dbReference type="ARBA" id="ARBA00022857"/>
    </source>
</evidence>
<comment type="caution">
    <text evidence="8">The sequence shown here is derived from an EMBL/GenBank/DDBJ whole genome shotgun (WGS) entry which is preliminary data.</text>
</comment>
<dbReference type="InterPro" id="IPR023210">
    <property type="entry name" value="NADP_OxRdtase_dom"/>
</dbReference>
<evidence type="ECO:0000259" key="7">
    <source>
        <dbReference type="Pfam" id="PF00248"/>
    </source>
</evidence>
<evidence type="ECO:0000313" key="9">
    <source>
        <dbReference type="Proteomes" id="UP001374579"/>
    </source>
</evidence>
<proteinExistence type="inferred from homology"/>
<dbReference type="PROSITE" id="PS00798">
    <property type="entry name" value="ALDOKETO_REDUCTASE_1"/>
    <property type="match status" value="1"/>
</dbReference>
<feature type="site" description="Lowers pKa of active site Tyr" evidence="6">
    <location>
        <position position="86"/>
    </location>
</feature>
<name>A0AAN9BQS2_9CAEN</name>
<dbReference type="SUPFAM" id="SSF51430">
    <property type="entry name" value="NAD(P)-linked oxidoreductase"/>
    <property type="match status" value="1"/>
</dbReference>
<evidence type="ECO:0000256" key="1">
    <source>
        <dbReference type="ARBA" id="ARBA00007905"/>
    </source>
</evidence>
<evidence type="ECO:0000256" key="5">
    <source>
        <dbReference type="PIRSR" id="PIRSR000097-2"/>
    </source>
</evidence>
<dbReference type="InterPro" id="IPR036812">
    <property type="entry name" value="NAD(P)_OxRdtase_dom_sf"/>
</dbReference>
<dbReference type="Proteomes" id="UP001374579">
    <property type="component" value="Unassembled WGS sequence"/>
</dbReference>
<evidence type="ECO:0000256" key="6">
    <source>
        <dbReference type="PIRSR" id="PIRSR000097-3"/>
    </source>
</evidence>
<comment type="similarity">
    <text evidence="1">Belongs to the aldo/keto reductase family.</text>
</comment>
<dbReference type="EMBL" id="JBAMIC010000003">
    <property type="protein sequence ID" value="KAK7109932.1"/>
    <property type="molecule type" value="Genomic_DNA"/>
</dbReference>
<dbReference type="PANTHER" id="PTHR43827:SF3">
    <property type="entry name" value="NADP-DEPENDENT OXIDOREDUCTASE DOMAIN-CONTAINING PROTEIN"/>
    <property type="match status" value="1"/>
</dbReference>
<feature type="active site" description="Proton donor" evidence="4">
    <location>
        <position position="57"/>
    </location>
</feature>
<sequence>MTVLKMNTIKCVHLSSGVTMPLFGLGTFKIRGQDTVHQVLDAALAAGYRSFDTASVYRNEEDIGKSMQTLLPKYGLCRQEIFITSKLAPKDQGQGACREACLQSLSRLQCSYLDLFLIHWPGTHKLRPEDPHHKENRLGSWADMEQLHEEGKVKSIGVSNFLQHHLEELMKACSVKPAVLQIEFHPHLVQRDLLQWCQQHDVHFQAYSSLGTSNQDNKLLTDATVQDVANRVNRTPAQVLLRWAVQQGVGILPKSTNPNHIKENSDIFDFELGDQIMQELTTLSRDTHYCWDPSAVV</sequence>
<dbReference type="GO" id="GO:0016616">
    <property type="term" value="F:oxidoreductase activity, acting on the CH-OH group of donors, NAD or NADP as acceptor"/>
    <property type="evidence" value="ECO:0007669"/>
    <property type="project" value="UniProtKB-ARBA"/>
</dbReference>
<keyword evidence="2" id="KW-0521">NADP</keyword>
<dbReference type="InterPro" id="IPR018170">
    <property type="entry name" value="Aldo/ket_reductase_CS"/>
</dbReference>
<dbReference type="Pfam" id="PF00248">
    <property type="entry name" value="Aldo_ket_red"/>
    <property type="match status" value="1"/>
</dbReference>
<dbReference type="PRINTS" id="PR00069">
    <property type="entry name" value="ALDKETRDTASE"/>
</dbReference>
<evidence type="ECO:0000256" key="4">
    <source>
        <dbReference type="PIRSR" id="PIRSR000097-1"/>
    </source>
</evidence>
<organism evidence="8 9">
    <name type="scientific">Littorina saxatilis</name>
    <dbReference type="NCBI Taxonomy" id="31220"/>
    <lineage>
        <taxon>Eukaryota</taxon>
        <taxon>Metazoa</taxon>
        <taxon>Spiralia</taxon>
        <taxon>Lophotrochozoa</taxon>
        <taxon>Mollusca</taxon>
        <taxon>Gastropoda</taxon>
        <taxon>Caenogastropoda</taxon>
        <taxon>Littorinimorpha</taxon>
        <taxon>Littorinoidea</taxon>
        <taxon>Littorinidae</taxon>
        <taxon>Littorina</taxon>
    </lineage>
</organism>
<dbReference type="AlphaFoldDB" id="A0AAN9BQS2"/>
<dbReference type="FunFam" id="3.20.20.100:FF:000002">
    <property type="entry name" value="2,5-diketo-D-gluconic acid reductase A"/>
    <property type="match status" value="1"/>
</dbReference>
<gene>
    <name evidence="8" type="ORF">V1264_013886</name>
</gene>
<accession>A0AAN9BQS2</accession>
<reference evidence="8 9" key="1">
    <citation type="submission" date="2024-02" db="EMBL/GenBank/DDBJ databases">
        <title>Chromosome-scale genome assembly of the rough periwinkle Littorina saxatilis.</title>
        <authorList>
            <person name="De Jode A."/>
            <person name="Faria R."/>
            <person name="Formenti G."/>
            <person name="Sims Y."/>
            <person name="Smith T.P."/>
            <person name="Tracey A."/>
            <person name="Wood J.M.D."/>
            <person name="Zagrodzka Z.B."/>
            <person name="Johannesson K."/>
            <person name="Butlin R.K."/>
            <person name="Leder E.H."/>
        </authorList>
    </citation>
    <scope>NUCLEOTIDE SEQUENCE [LARGE SCALE GENOMIC DNA]</scope>
    <source>
        <strain evidence="8">Snail1</strain>
        <tissue evidence="8">Muscle</tissue>
    </source>
</reference>
<evidence type="ECO:0000256" key="3">
    <source>
        <dbReference type="ARBA" id="ARBA00023002"/>
    </source>
</evidence>
<protein>
    <recommendedName>
        <fullName evidence="7">NADP-dependent oxidoreductase domain-containing protein</fullName>
    </recommendedName>
</protein>
<dbReference type="Gene3D" id="3.20.20.100">
    <property type="entry name" value="NADP-dependent oxidoreductase domain"/>
    <property type="match status" value="1"/>
</dbReference>
<dbReference type="PANTHER" id="PTHR43827">
    <property type="entry name" value="2,5-DIKETO-D-GLUCONIC ACID REDUCTASE"/>
    <property type="match status" value="1"/>
</dbReference>
<dbReference type="CDD" id="cd19136">
    <property type="entry name" value="AKR_DrGR-like"/>
    <property type="match status" value="1"/>
</dbReference>
<feature type="domain" description="NADP-dependent oxidoreductase" evidence="7">
    <location>
        <begin position="24"/>
        <end position="283"/>
    </location>
</feature>
<feature type="binding site" evidence="5">
    <location>
        <position position="119"/>
    </location>
    <ligand>
        <name>substrate</name>
    </ligand>
</feature>
<keyword evidence="3" id="KW-0560">Oxidoreductase</keyword>